<comment type="similarity">
    <text evidence="2">Belongs to the HD-ZIP homeobox family. Class II subfamily.</text>
</comment>
<keyword evidence="3" id="KW-0805">Transcription regulation</keyword>
<evidence type="ECO:0000256" key="10">
    <source>
        <dbReference type="SAM" id="MobiDB-lite"/>
    </source>
</evidence>
<dbReference type="SMART" id="SM00340">
    <property type="entry name" value="HALZ"/>
    <property type="match status" value="1"/>
</dbReference>
<keyword evidence="4 8" id="KW-0238">DNA-binding</keyword>
<sequence length="209" mass="23412">MEVCPASSLELTISVPGFSSSPSLLSSGEGSGLMRDLDINQVPNGGPSRKKLRLTKEQSRFLEKSFKQNHTLNPKEKEALAIQLRLKPRQVEVWFQNRRARGKLKHTEMECQYLKRWYGSLTEQSRRLQKELEELRAMKVGPPTMISPHSRVPLPASTLTMCPRCERVTTTIPDKGPSKTTTTTTPATNPATLSAKVPILPSRHTSTTY</sequence>
<dbReference type="CDD" id="cd00086">
    <property type="entry name" value="homeodomain"/>
    <property type="match status" value="1"/>
</dbReference>
<dbReference type="GO" id="GO:0003677">
    <property type="term" value="F:DNA binding"/>
    <property type="evidence" value="ECO:0007669"/>
    <property type="project" value="UniProtKB-UniRule"/>
</dbReference>
<evidence type="ECO:0000256" key="4">
    <source>
        <dbReference type="ARBA" id="ARBA00023125"/>
    </source>
</evidence>
<evidence type="ECO:0000256" key="5">
    <source>
        <dbReference type="ARBA" id="ARBA00023155"/>
    </source>
</evidence>
<dbReference type="InterPro" id="IPR017970">
    <property type="entry name" value="Homeobox_CS"/>
</dbReference>
<dbReference type="PROSITE" id="PS50071">
    <property type="entry name" value="HOMEOBOX_2"/>
    <property type="match status" value="1"/>
</dbReference>
<dbReference type="GO" id="GO:0005634">
    <property type="term" value="C:nucleus"/>
    <property type="evidence" value="ECO:0007669"/>
    <property type="project" value="UniProtKB-SubCell"/>
</dbReference>
<evidence type="ECO:0000256" key="1">
    <source>
        <dbReference type="ARBA" id="ARBA00004123"/>
    </source>
</evidence>
<feature type="compositionally biased region" description="Low complexity" evidence="10">
    <location>
        <begin position="180"/>
        <end position="191"/>
    </location>
</feature>
<keyword evidence="13" id="KW-1185">Reference proteome</keyword>
<evidence type="ECO:0000256" key="7">
    <source>
        <dbReference type="ARBA" id="ARBA00023242"/>
    </source>
</evidence>
<dbReference type="PANTHER" id="PTHR45714:SF8">
    <property type="entry name" value="HOMEOBOX-LEUCINE ZIPPER PROTEIN ATHB-17"/>
    <property type="match status" value="1"/>
</dbReference>
<dbReference type="SMART" id="SM00389">
    <property type="entry name" value="HOX"/>
    <property type="match status" value="1"/>
</dbReference>
<evidence type="ECO:0000256" key="3">
    <source>
        <dbReference type="ARBA" id="ARBA00023015"/>
    </source>
</evidence>
<keyword evidence="5 8" id="KW-0371">Homeobox</keyword>
<proteinExistence type="inferred from homology"/>
<dbReference type="Proteomes" id="UP001642360">
    <property type="component" value="Unassembled WGS sequence"/>
</dbReference>
<evidence type="ECO:0000259" key="11">
    <source>
        <dbReference type="PROSITE" id="PS50071"/>
    </source>
</evidence>
<dbReference type="InterPro" id="IPR050762">
    <property type="entry name" value="HD-ZIP_Homeobox_LZ_Class_II"/>
</dbReference>
<dbReference type="AlphaFoldDB" id="A0ABC8SK50"/>
<keyword evidence="7 8" id="KW-0539">Nucleus</keyword>
<comment type="caution">
    <text evidence="12">The sequence shown here is derived from an EMBL/GenBank/DDBJ whole genome shotgun (WGS) entry which is preliminary data.</text>
</comment>
<dbReference type="Pfam" id="PF00046">
    <property type="entry name" value="Homeodomain"/>
    <property type="match status" value="1"/>
</dbReference>
<comment type="subcellular location">
    <subcellularLocation>
        <location evidence="1 8 9">Nucleus</location>
    </subcellularLocation>
</comment>
<dbReference type="SUPFAM" id="SSF46689">
    <property type="entry name" value="Homeodomain-like"/>
    <property type="match status" value="1"/>
</dbReference>
<evidence type="ECO:0000313" key="13">
    <source>
        <dbReference type="Proteomes" id="UP001642360"/>
    </source>
</evidence>
<dbReference type="InterPro" id="IPR009057">
    <property type="entry name" value="Homeodomain-like_sf"/>
</dbReference>
<evidence type="ECO:0000256" key="6">
    <source>
        <dbReference type="ARBA" id="ARBA00023163"/>
    </source>
</evidence>
<dbReference type="PANTHER" id="PTHR45714">
    <property type="entry name" value="HOMEOBOX-LEUCINE ZIPPER PROTEIN HAT14"/>
    <property type="match status" value="1"/>
</dbReference>
<name>A0ABC8SK50_9AQUA</name>
<accession>A0ABC8SK50</accession>
<reference evidence="12 13" key="1">
    <citation type="submission" date="2024-02" db="EMBL/GenBank/DDBJ databases">
        <authorList>
            <person name="Vignale AGUSTIN F."/>
            <person name="Sosa J E."/>
            <person name="Modenutti C."/>
        </authorList>
    </citation>
    <scope>NUCLEOTIDE SEQUENCE [LARGE SCALE GENOMIC DNA]</scope>
</reference>
<feature type="DNA-binding region" description="Homeobox" evidence="8">
    <location>
        <begin position="47"/>
        <end position="106"/>
    </location>
</feature>
<dbReference type="EMBL" id="CAUOFW020003025">
    <property type="protein sequence ID" value="CAK9157564.1"/>
    <property type="molecule type" value="Genomic_DNA"/>
</dbReference>
<dbReference type="InterPro" id="IPR001356">
    <property type="entry name" value="HD"/>
</dbReference>
<evidence type="ECO:0000256" key="9">
    <source>
        <dbReference type="RuleBase" id="RU000682"/>
    </source>
</evidence>
<dbReference type="Gene3D" id="1.10.10.60">
    <property type="entry name" value="Homeodomain-like"/>
    <property type="match status" value="1"/>
</dbReference>
<dbReference type="PROSITE" id="PS00027">
    <property type="entry name" value="HOMEOBOX_1"/>
    <property type="match status" value="1"/>
</dbReference>
<feature type="region of interest" description="Disordered" evidence="10">
    <location>
        <begin position="169"/>
        <end position="191"/>
    </location>
</feature>
<evidence type="ECO:0000256" key="2">
    <source>
        <dbReference type="ARBA" id="ARBA00006074"/>
    </source>
</evidence>
<keyword evidence="6" id="KW-0804">Transcription</keyword>
<organism evidence="12 13">
    <name type="scientific">Ilex paraguariensis</name>
    <name type="common">yerba mate</name>
    <dbReference type="NCBI Taxonomy" id="185542"/>
    <lineage>
        <taxon>Eukaryota</taxon>
        <taxon>Viridiplantae</taxon>
        <taxon>Streptophyta</taxon>
        <taxon>Embryophyta</taxon>
        <taxon>Tracheophyta</taxon>
        <taxon>Spermatophyta</taxon>
        <taxon>Magnoliopsida</taxon>
        <taxon>eudicotyledons</taxon>
        <taxon>Gunneridae</taxon>
        <taxon>Pentapetalae</taxon>
        <taxon>asterids</taxon>
        <taxon>campanulids</taxon>
        <taxon>Aquifoliales</taxon>
        <taxon>Aquifoliaceae</taxon>
        <taxon>Ilex</taxon>
    </lineage>
</organism>
<gene>
    <name evidence="12" type="ORF">ILEXP_LOCUS26125</name>
</gene>
<dbReference type="Pfam" id="PF02183">
    <property type="entry name" value="HALZ"/>
    <property type="match status" value="1"/>
</dbReference>
<evidence type="ECO:0000256" key="8">
    <source>
        <dbReference type="PROSITE-ProRule" id="PRU00108"/>
    </source>
</evidence>
<dbReference type="InterPro" id="IPR003106">
    <property type="entry name" value="Leu_zip_homeo"/>
</dbReference>
<protein>
    <recommendedName>
        <fullName evidence="11">Homeobox domain-containing protein</fullName>
    </recommendedName>
</protein>
<feature type="domain" description="Homeobox" evidence="11">
    <location>
        <begin position="45"/>
        <end position="105"/>
    </location>
</feature>
<dbReference type="FunFam" id="1.10.10.60:FF:000577">
    <property type="entry name" value="Homeobox-leucine zipper protein 18"/>
    <property type="match status" value="1"/>
</dbReference>
<evidence type="ECO:0000313" key="12">
    <source>
        <dbReference type="EMBL" id="CAK9157564.1"/>
    </source>
</evidence>